<evidence type="ECO:0000256" key="1">
    <source>
        <dbReference type="SAM" id="MobiDB-lite"/>
    </source>
</evidence>
<organism evidence="2 3">
    <name type="scientific">Liparis tanakae</name>
    <name type="common">Tanaka's snailfish</name>
    <dbReference type="NCBI Taxonomy" id="230148"/>
    <lineage>
        <taxon>Eukaryota</taxon>
        <taxon>Metazoa</taxon>
        <taxon>Chordata</taxon>
        <taxon>Craniata</taxon>
        <taxon>Vertebrata</taxon>
        <taxon>Euteleostomi</taxon>
        <taxon>Actinopterygii</taxon>
        <taxon>Neopterygii</taxon>
        <taxon>Teleostei</taxon>
        <taxon>Neoteleostei</taxon>
        <taxon>Acanthomorphata</taxon>
        <taxon>Eupercaria</taxon>
        <taxon>Perciformes</taxon>
        <taxon>Cottioidei</taxon>
        <taxon>Cottales</taxon>
        <taxon>Liparidae</taxon>
        <taxon>Liparis</taxon>
    </lineage>
</organism>
<dbReference type="AlphaFoldDB" id="A0A4Z2E2W3"/>
<feature type="region of interest" description="Disordered" evidence="1">
    <location>
        <begin position="34"/>
        <end position="63"/>
    </location>
</feature>
<evidence type="ECO:0000313" key="3">
    <source>
        <dbReference type="Proteomes" id="UP000314294"/>
    </source>
</evidence>
<dbReference type="EMBL" id="SRLO01019820">
    <property type="protein sequence ID" value="TNN23098.1"/>
    <property type="molecule type" value="Genomic_DNA"/>
</dbReference>
<keyword evidence="3" id="KW-1185">Reference proteome</keyword>
<protein>
    <submittedName>
        <fullName evidence="2">Uncharacterized protein</fullName>
    </submittedName>
</protein>
<comment type="caution">
    <text evidence="2">The sequence shown here is derived from an EMBL/GenBank/DDBJ whole genome shotgun (WGS) entry which is preliminary data.</text>
</comment>
<proteinExistence type="predicted"/>
<dbReference type="Proteomes" id="UP000314294">
    <property type="component" value="Unassembled WGS sequence"/>
</dbReference>
<gene>
    <name evidence="2" type="ORF">EYF80_066785</name>
</gene>
<name>A0A4Z2E2W3_9TELE</name>
<reference evidence="2 3" key="1">
    <citation type="submission" date="2019-03" db="EMBL/GenBank/DDBJ databases">
        <title>First draft genome of Liparis tanakae, snailfish: a comprehensive survey of snailfish specific genes.</title>
        <authorList>
            <person name="Kim W."/>
            <person name="Song I."/>
            <person name="Jeong J.-H."/>
            <person name="Kim D."/>
            <person name="Kim S."/>
            <person name="Ryu S."/>
            <person name="Song J.Y."/>
            <person name="Lee S.K."/>
        </authorList>
    </citation>
    <scope>NUCLEOTIDE SEQUENCE [LARGE SCALE GENOMIC DNA]</scope>
    <source>
        <tissue evidence="2">Muscle</tissue>
    </source>
</reference>
<accession>A0A4Z2E2W3</accession>
<sequence>MLFLKNPRRHEEVAYRASGPRRRRGVKCDSLANSGSGCRSRGRREGALQRGVTARANTTPAETMDSKQSQVGCSLSFLYLCCLFSCFNLF</sequence>
<evidence type="ECO:0000313" key="2">
    <source>
        <dbReference type="EMBL" id="TNN23098.1"/>
    </source>
</evidence>